<evidence type="ECO:0000256" key="2">
    <source>
        <dbReference type="SAM" id="Phobius"/>
    </source>
</evidence>
<keyword evidence="2" id="KW-0472">Membrane</keyword>
<feature type="region of interest" description="Disordered" evidence="1">
    <location>
        <begin position="54"/>
        <end position="86"/>
    </location>
</feature>
<organism evidence="3 4">
    <name type="scientific">Muricoccus pecuniae</name>
    <dbReference type="NCBI Taxonomy" id="693023"/>
    <lineage>
        <taxon>Bacteria</taxon>
        <taxon>Pseudomonadati</taxon>
        <taxon>Pseudomonadota</taxon>
        <taxon>Alphaproteobacteria</taxon>
        <taxon>Acetobacterales</taxon>
        <taxon>Roseomonadaceae</taxon>
        <taxon>Muricoccus</taxon>
    </lineage>
</organism>
<comment type="caution">
    <text evidence="3">The sequence shown here is derived from an EMBL/GenBank/DDBJ whole genome shotgun (WGS) entry which is preliminary data.</text>
</comment>
<feature type="transmembrane region" description="Helical" evidence="2">
    <location>
        <begin position="27"/>
        <end position="50"/>
    </location>
</feature>
<keyword evidence="2" id="KW-0812">Transmembrane</keyword>
<evidence type="ECO:0000313" key="4">
    <source>
        <dbReference type="Proteomes" id="UP000580654"/>
    </source>
</evidence>
<dbReference type="RefSeq" id="WP_184516296.1">
    <property type="nucleotide sequence ID" value="NZ_JACIJD010000006.1"/>
</dbReference>
<sequence length="86" mass="9217">MNFPLIVAVLAALLGFGFPIWLMGPGTSVPIALLALLCALILGRAGWWLAARGEAKAEETHPEPSPQARRPPPRDPAPWRAPEEGN</sequence>
<keyword evidence="2" id="KW-1133">Transmembrane helix</keyword>
<reference evidence="3 4" key="1">
    <citation type="submission" date="2020-08" db="EMBL/GenBank/DDBJ databases">
        <title>Genomic Encyclopedia of Type Strains, Phase IV (KMG-IV): sequencing the most valuable type-strain genomes for metagenomic binning, comparative biology and taxonomic classification.</title>
        <authorList>
            <person name="Goeker M."/>
        </authorList>
    </citation>
    <scope>NUCLEOTIDE SEQUENCE [LARGE SCALE GENOMIC DNA]</scope>
    <source>
        <strain evidence="3 4">DSM 25622</strain>
    </source>
</reference>
<accession>A0A840XXZ6</accession>
<keyword evidence="4" id="KW-1185">Reference proteome</keyword>
<evidence type="ECO:0000313" key="3">
    <source>
        <dbReference type="EMBL" id="MBB5693678.1"/>
    </source>
</evidence>
<dbReference type="EMBL" id="JACIJD010000006">
    <property type="protein sequence ID" value="MBB5693678.1"/>
    <property type="molecule type" value="Genomic_DNA"/>
</dbReference>
<proteinExistence type="predicted"/>
<dbReference type="AlphaFoldDB" id="A0A840XXZ6"/>
<gene>
    <name evidence="3" type="ORF">FHS87_001711</name>
</gene>
<name>A0A840XXZ6_9PROT</name>
<protein>
    <submittedName>
        <fullName evidence="3">Uncharacterized protein</fullName>
    </submittedName>
</protein>
<evidence type="ECO:0000256" key="1">
    <source>
        <dbReference type="SAM" id="MobiDB-lite"/>
    </source>
</evidence>
<dbReference type="Proteomes" id="UP000580654">
    <property type="component" value="Unassembled WGS sequence"/>
</dbReference>